<dbReference type="EMBL" id="CAJOBD010005119">
    <property type="protein sequence ID" value="CAF4020248.1"/>
    <property type="molecule type" value="Genomic_DNA"/>
</dbReference>
<dbReference type="Pfam" id="PF00732">
    <property type="entry name" value="GMC_oxred_N"/>
    <property type="match status" value="1"/>
</dbReference>
<dbReference type="Proteomes" id="UP000663836">
    <property type="component" value="Unassembled WGS sequence"/>
</dbReference>
<sequence>MNCYDYIIVGSGTAGSIVARKLSDDPKNKVLLIEQGYWLSLNPNVREASKWRLLLTDPLGELGYVSVSQIGLNNRTITQPRAKGTGGCNSHNAMVFIIGNRKDFDERWGPIEGWTWNDLSPYWNYINNTFTHTQLDADDPMMSKLLKSAEELGYKYNSNPNDLDSIQGQGGVAPRIFMNRKISNDYAERVTSWNTYIEPILPRENLDIFVFTHVHKILFNKNLDAIGVKTYNMGNKEYNYYYATKEIILSGGTFDTPKLLLLSGIGTCDDLKYFNITCLSHVPGVGKNLEGHSFTSLWSPPLLDQNTQLPSHVLGGWGAAAYEENGEYSHILSIDEKNSKKIFRIFVETFHYQSRGTVTLKDINPLWHPVINPNYLSNSYDEKKLLKAIKVGQSFLSTTILSSLIENEIYSRFNMTDDKELLNWAKDNTSTDFHASSTCKMGNSFTHDNMIVVNKRLRVRNTKNLRIADASIMPSLISGNPNQITMIIGLKAADMIIEDNN</sequence>
<comment type="cofactor">
    <cofactor evidence="1 5">
        <name>FAD</name>
        <dbReference type="ChEBI" id="CHEBI:57692"/>
    </cofactor>
</comment>
<dbReference type="InterPro" id="IPR000172">
    <property type="entry name" value="GMC_OxRdtase_N"/>
</dbReference>
<dbReference type="PANTHER" id="PTHR11552">
    <property type="entry name" value="GLUCOSE-METHANOL-CHOLINE GMC OXIDOREDUCTASE"/>
    <property type="match status" value="1"/>
</dbReference>
<dbReference type="Gene3D" id="3.50.50.60">
    <property type="entry name" value="FAD/NAD(P)-binding domain"/>
    <property type="match status" value="1"/>
</dbReference>
<dbReference type="PIRSF" id="PIRSF000137">
    <property type="entry name" value="Alcohol_oxidase"/>
    <property type="match status" value="1"/>
</dbReference>
<gene>
    <name evidence="8" type="ORF">JBS370_LOCUS27360</name>
    <name evidence="7" type="ORF">ZHD862_LOCUS12118</name>
</gene>
<dbReference type="Gene3D" id="3.30.410.40">
    <property type="match status" value="1"/>
</dbReference>
<dbReference type="AlphaFoldDB" id="A0A819PY87"/>
<comment type="caution">
    <text evidence="8">The sequence shown here is derived from an EMBL/GenBank/DDBJ whole genome shotgun (WGS) entry which is preliminary data.</text>
</comment>
<dbReference type="InterPro" id="IPR012132">
    <property type="entry name" value="GMC_OxRdtase"/>
</dbReference>
<dbReference type="PANTHER" id="PTHR11552:SF147">
    <property type="entry name" value="CHOLINE DEHYDROGENASE, MITOCHONDRIAL"/>
    <property type="match status" value="1"/>
</dbReference>
<dbReference type="InterPro" id="IPR036188">
    <property type="entry name" value="FAD/NAD-bd_sf"/>
</dbReference>
<keyword evidence="3" id="KW-0285">Flavoprotein</keyword>
<dbReference type="PROSITE" id="PS00624">
    <property type="entry name" value="GMC_OXRED_2"/>
    <property type="match status" value="1"/>
</dbReference>
<organism evidence="8 9">
    <name type="scientific">Rotaria sordida</name>
    <dbReference type="NCBI Taxonomy" id="392033"/>
    <lineage>
        <taxon>Eukaryota</taxon>
        <taxon>Metazoa</taxon>
        <taxon>Spiralia</taxon>
        <taxon>Gnathifera</taxon>
        <taxon>Rotifera</taxon>
        <taxon>Eurotatoria</taxon>
        <taxon>Bdelloidea</taxon>
        <taxon>Philodinida</taxon>
        <taxon>Philodinidae</taxon>
        <taxon>Rotaria</taxon>
    </lineage>
</organism>
<evidence type="ECO:0000313" key="8">
    <source>
        <dbReference type="EMBL" id="CAF4020248.1"/>
    </source>
</evidence>
<evidence type="ECO:0000313" key="9">
    <source>
        <dbReference type="Proteomes" id="UP000663836"/>
    </source>
</evidence>
<comment type="similarity">
    <text evidence="2">Belongs to the GMC oxidoreductase family.</text>
</comment>
<evidence type="ECO:0000256" key="4">
    <source>
        <dbReference type="ARBA" id="ARBA00022827"/>
    </source>
</evidence>
<evidence type="ECO:0000256" key="2">
    <source>
        <dbReference type="ARBA" id="ARBA00010790"/>
    </source>
</evidence>
<accession>A0A819PY87</accession>
<proteinExistence type="inferred from homology"/>
<dbReference type="Proteomes" id="UP000663864">
    <property type="component" value="Unassembled WGS sequence"/>
</dbReference>
<name>A0A819PY87_9BILA</name>
<dbReference type="GO" id="GO:0050660">
    <property type="term" value="F:flavin adenine dinucleotide binding"/>
    <property type="evidence" value="ECO:0007669"/>
    <property type="project" value="InterPro"/>
</dbReference>
<dbReference type="SUPFAM" id="SSF51905">
    <property type="entry name" value="FAD/NAD(P)-binding domain"/>
    <property type="match status" value="1"/>
</dbReference>
<dbReference type="EMBL" id="CAJNOT010000470">
    <property type="protein sequence ID" value="CAF0992929.1"/>
    <property type="molecule type" value="Genomic_DNA"/>
</dbReference>
<dbReference type="GO" id="GO:0016614">
    <property type="term" value="F:oxidoreductase activity, acting on CH-OH group of donors"/>
    <property type="evidence" value="ECO:0007669"/>
    <property type="project" value="InterPro"/>
</dbReference>
<evidence type="ECO:0000256" key="1">
    <source>
        <dbReference type="ARBA" id="ARBA00001974"/>
    </source>
</evidence>
<dbReference type="SUPFAM" id="SSF54373">
    <property type="entry name" value="FAD-linked reductases, C-terminal domain"/>
    <property type="match status" value="1"/>
</dbReference>
<keyword evidence="4 5" id="KW-0274">FAD</keyword>
<evidence type="ECO:0000256" key="3">
    <source>
        <dbReference type="ARBA" id="ARBA00022630"/>
    </source>
</evidence>
<protein>
    <recommendedName>
        <fullName evidence="6">Glucose-methanol-choline oxidoreductase N-terminal domain-containing protein</fullName>
    </recommendedName>
</protein>
<reference evidence="8" key="1">
    <citation type="submission" date="2021-02" db="EMBL/GenBank/DDBJ databases">
        <authorList>
            <person name="Nowell W R."/>
        </authorList>
    </citation>
    <scope>NUCLEOTIDE SEQUENCE</scope>
</reference>
<evidence type="ECO:0000259" key="6">
    <source>
        <dbReference type="PROSITE" id="PS00624"/>
    </source>
</evidence>
<feature type="domain" description="Glucose-methanol-choline oxidoreductase N-terminal" evidence="6">
    <location>
        <begin position="252"/>
        <end position="266"/>
    </location>
</feature>
<dbReference type="Pfam" id="PF05199">
    <property type="entry name" value="GMC_oxred_C"/>
    <property type="match status" value="1"/>
</dbReference>
<dbReference type="InterPro" id="IPR007867">
    <property type="entry name" value="GMC_OxRtase_C"/>
</dbReference>
<feature type="binding site" evidence="5">
    <location>
        <begin position="92"/>
        <end position="95"/>
    </location>
    <ligand>
        <name>FAD</name>
        <dbReference type="ChEBI" id="CHEBI:57692"/>
    </ligand>
</feature>
<evidence type="ECO:0000256" key="5">
    <source>
        <dbReference type="PIRSR" id="PIRSR000137-2"/>
    </source>
</evidence>
<evidence type="ECO:0000313" key="7">
    <source>
        <dbReference type="EMBL" id="CAF0992929.1"/>
    </source>
</evidence>
<feature type="binding site" evidence="5">
    <location>
        <position position="214"/>
    </location>
    <ligand>
        <name>FAD</name>
        <dbReference type="ChEBI" id="CHEBI:57692"/>
    </ligand>
</feature>